<dbReference type="Gene3D" id="3.50.50.60">
    <property type="entry name" value="FAD/NAD(P)-binding domain"/>
    <property type="match status" value="1"/>
</dbReference>
<dbReference type="PRINTS" id="PR00757">
    <property type="entry name" value="AMINEOXDASEF"/>
</dbReference>
<feature type="binding site" evidence="3">
    <location>
        <position position="494"/>
    </location>
    <ligand>
        <name>FAD</name>
        <dbReference type="ChEBI" id="CHEBI:57692"/>
    </ligand>
</feature>
<evidence type="ECO:0000256" key="4">
    <source>
        <dbReference type="RuleBase" id="RU362067"/>
    </source>
</evidence>
<organism evidence="6 7">
    <name type="scientific">Dimorphilus gyrociliatus</name>
    <dbReference type="NCBI Taxonomy" id="2664684"/>
    <lineage>
        <taxon>Eukaryota</taxon>
        <taxon>Metazoa</taxon>
        <taxon>Spiralia</taxon>
        <taxon>Lophotrochozoa</taxon>
        <taxon>Annelida</taxon>
        <taxon>Polychaeta</taxon>
        <taxon>Polychaeta incertae sedis</taxon>
        <taxon>Dinophilidae</taxon>
        <taxon>Dimorphilus</taxon>
    </lineage>
</organism>
<comment type="cofactor">
    <cofactor evidence="1 4">
        <name>FAD</name>
        <dbReference type="ChEBI" id="CHEBI:57692"/>
    </cofactor>
</comment>
<evidence type="ECO:0000256" key="2">
    <source>
        <dbReference type="ARBA" id="ARBA00023002"/>
    </source>
</evidence>
<dbReference type="GO" id="GO:0001716">
    <property type="term" value="F:L-amino-acid oxidase activity"/>
    <property type="evidence" value="ECO:0007669"/>
    <property type="project" value="TreeGrafter"/>
</dbReference>
<dbReference type="OrthoDB" id="5980077at2759"/>
<dbReference type="InterPro" id="IPR050281">
    <property type="entry name" value="Flavin_monoamine_oxidase"/>
</dbReference>
<dbReference type="SUPFAM" id="SSF51905">
    <property type="entry name" value="FAD/NAD(P)-binding domain"/>
    <property type="match status" value="1"/>
</dbReference>
<feature type="domain" description="Amine oxidase" evidence="5">
    <location>
        <begin position="83"/>
        <end position="517"/>
    </location>
</feature>
<dbReference type="PANTHER" id="PTHR10742:SF342">
    <property type="entry name" value="AMINE OXIDASE"/>
    <property type="match status" value="1"/>
</dbReference>
<accession>A0A7I8VF73</accession>
<keyword evidence="7" id="KW-1185">Reference proteome</keyword>
<keyword evidence="4" id="KW-0274">FAD</keyword>
<dbReference type="InterPro" id="IPR036188">
    <property type="entry name" value="FAD/NAD-bd_sf"/>
</dbReference>
<sequence>MNICSGLEFSAFFFLTFSRIICQHWEKRLRSLQNEQTEAHHQRMQRIAPPPKRFNYEKYLEILNHGPMRNKASKKVIIVGAGMSGLTAGRLLKQMGHNIKIIEASDKVGGRIKTFRHPSGWVGELGAIQILDCHKLVLSLIRNYSLNIVPFQRTGSRNFLFMNGIRLRESIFSLKKNPFKLDFTKEESRYTVSELIQMYEEAILDDLEKLDWKKAMTYMDSFSVKEYLENCCNFSEAAIQQILFCMNFEGLSYVSMYELIRMMFSFNIEYPQVVKDGLDNLPRKISEDFANNTILFKAKVQRISDRKTYSCVHYSINKSTEIETECAEYVIVATSIAALKIINFKPKLDVKKQRAINNMNFESATRIVEKFKTPFWESEGIYQGDITTDWHTGSINIPGRQVERSLIYGGVGEGRTTHLLNGLSELDLIEYHLNKLSTLFRKKVKTVFDSGVVYKWLNDPFSLGGFSLCLPKQCSNDFNKNLKKSSGRIHFAGEHTSDSHAWVEGAVESGIRVALEIQKRTD</sequence>
<feature type="binding site" evidence="3">
    <location>
        <begin position="103"/>
        <end position="104"/>
    </location>
    <ligand>
        <name>FAD</name>
        <dbReference type="ChEBI" id="CHEBI:57692"/>
    </ligand>
</feature>
<proteinExistence type="inferred from homology"/>
<comment type="caution">
    <text evidence="6">The sequence shown here is derived from an EMBL/GenBank/DDBJ whole genome shotgun (WGS) entry which is preliminary data.</text>
</comment>
<keyword evidence="4" id="KW-0285">Flavoprotein</keyword>
<evidence type="ECO:0000256" key="3">
    <source>
        <dbReference type="PIRSR" id="PIRSR601613-1"/>
    </source>
</evidence>
<dbReference type="InterPro" id="IPR002937">
    <property type="entry name" value="Amino_oxidase"/>
</dbReference>
<name>A0A7I8VF73_9ANNE</name>
<dbReference type="PANTHER" id="PTHR10742">
    <property type="entry name" value="FLAVIN MONOAMINE OXIDASE"/>
    <property type="match status" value="1"/>
</dbReference>
<dbReference type="EMBL" id="CAJFCJ010000005">
    <property type="protein sequence ID" value="CAD5114318.1"/>
    <property type="molecule type" value="Genomic_DNA"/>
</dbReference>
<evidence type="ECO:0000256" key="1">
    <source>
        <dbReference type="ARBA" id="ARBA00001974"/>
    </source>
</evidence>
<evidence type="ECO:0000313" key="6">
    <source>
        <dbReference type="EMBL" id="CAD5114318.1"/>
    </source>
</evidence>
<dbReference type="EC" id="1.4.3.-" evidence="4"/>
<dbReference type="InterPro" id="IPR001613">
    <property type="entry name" value="Flavin_amine_oxidase"/>
</dbReference>
<evidence type="ECO:0000313" key="7">
    <source>
        <dbReference type="Proteomes" id="UP000549394"/>
    </source>
</evidence>
<dbReference type="AlphaFoldDB" id="A0A7I8VF73"/>
<dbReference type="SUPFAM" id="SSF54373">
    <property type="entry name" value="FAD-linked reductases, C-terminal domain"/>
    <property type="match status" value="1"/>
</dbReference>
<evidence type="ECO:0000259" key="5">
    <source>
        <dbReference type="Pfam" id="PF01593"/>
    </source>
</evidence>
<reference evidence="6 7" key="1">
    <citation type="submission" date="2020-08" db="EMBL/GenBank/DDBJ databases">
        <authorList>
            <person name="Hejnol A."/>
        </authorList>
    </citation>
    <scope>NUCLEOTIDE SEQUENCE [LARGE SCALE GENOMIC DNA]</scope>
</reference>
<dbReference type="Pfam" id="PF01593">
    <property type="entry name" value="Amino_oxidase"/>
    <property type="match status" value="1"/>
</dbReference>
<protein>
    <recommendedName>
        <fullName evidence="4">Amine oxidase</fullName>
        <ecNumber evidence="4">1.4.3.-</ecNumber>
    </recommendedName>
</protein>
<dbReference type="Gene3D" id="3.90.660.10">
    <property type="match status" value="1"/>
</dbReference>
<dbReference type="Proteomes" id="UP000549394">
    <property type="component" value="Unassembled WGS sequence"/>
</dbReference>
<dbReference type="GO" id="GO:0009063">
    <property type="term" value="P:amino acid catabolic process"/>
    <property type="evidence" value="ECO:0007669"/>
    <property type="project" value="TreeGrafter"/>
</dbReference>
<dbReference type="Gene3D" id="1.10.405.10">
    <property type="entry name" value="Guanine Nucleotide Dissociation Inhibitor, domain 1"/>
    <property type="match status" value="1"/>
</dbReference>
<gene>
    <name evidence="6" type="ORF">DGYR_LOCUS3175</name>
</gene>
<feature type="binding site" evidence="3">
    <location>
        <position position="84"/>
    </location>
    <ligand>
        <name>FAD</name>
        <dbReference type="ChEBI" id="CHEBI:57692"/>
    </ligand>
</feature>
<keyword evidence="2 4" id="KW-0560">Oxidoreductase</keyword>
<feature type="binding site" evidence="3">
    <location>
        <position position="300"/>
    </location>
    <ligand>
        <name>FAD</name>
        <dbReference type="ChEBI" id="CHEBI:57692"/>
    </ligand>
</feature>
<comment type="similarity">
    <text evidence="4">Belongs to the flavin monoamine oxidase family.</text>
</comment>